<evidence type="ECO:0000313" key="2">
    <source>
        <dbReference type="Proteomes" id="UP001271723"/>
    </source>
</evidence>
<name>A0ABU4LFS7_9ACTN</name>
<keyword evidence="2" id="KW-1185">Reference proteome</keyword>
<dbReference type="Proteomes" id="UP001271723">
    <property type="component" value="Unassembled WGS sequence"/>
</dbReference>
<comment type="caution">
    <text evidence="1">The sequence shown here is derived from an EMBL/GenBank/DDBJ whole genome shotgun (WGS) entry which is preliminary data.</text>
</comment>
<sequence>MGGCPELLEGITARRAEWDELEEQPAKQVAELRAERGELAVAEKVIVPVGERLAELRASAGSAPGQVGGRAVMMIPDRTSCVYESRLPPD</sequence>
<protein>
    <submittedName>
        <fullName evidence="1">Uncharacterized protein</fullName>
    </submittedName>
</protein>
<reference evidence="1 2" key="1">
    <citation type="journal article" date="2023" name="Microb. Genom.">
        <title>Mesoterricola silvestris gen. nov., sp. nov., Mesoterricola sediminis sp. nov., Geothrix oryzae sp. nov., Geothrix edaphica sp. nov., Geothrix rubra sp. nov., and Geothrix limicola sp. nov., six novel members of Acidobacteriota isolated from soils.</title>
        <authorList>
            <person name="Weisberg A.J."/>
            <person name="Pearce E."/>
            <person name="Kramer C.G."/>
            <person name="Chang J.H."/>
            <person name="Clarke C.R."/>
        </authorList>
    </citation>
    <scope>NUCLEOTIDE SEQUENCE [LARGE SCALE GENOMIC DNA]</scope>
    <source>
        <strain evidence="1 2">NRRL_B-2795</strain>
    </source>
</reference>
<proteinExistence type="predicted"/>
<evidence type="ECO:0000313" key="1">
    <source>
        <dbReference type="EMBL" id="MDX2914606.1"/>
    </source>
</evidence>
<organism evidence="1 2">
    <name type="scientific">Streptomyces griseiscabiei</name>
    <dbReference type="NCBI Taxonomy" id="2993540"/>
    <lineage>
        <taxon>Bacteria</taxon>
        <taxon>Bacillati</taxon>
        <taxon>Actinomycetota</taxon>
        <taxon>Actinomycetes</taxon>
        <taxon>Kitasatosporales</taxon>
        <taxon>Streptomycetaceae</taxon>
        <taxon>Streptomyces</taxon>
    </lineage>
</organism>
<dbReference type="RefSeq" id="WP_086754788.1">
    <property type="nucleotide sequence ID" value="NZ_JAGJBZ010000001.1"/>
</dbReference>
<accession>A0ABU4LFS7</accession>
<dbReference type="EMBL" id="JARAVY010000021">
    <property type="protein sequence ID" value="MDX2914606.1"/>
    <property type="molecule type" value="Genomic_DNA"/>
</dbReference>
<gene>
    <name evidence="1" type="ORF">PV517_38790</name>
</gene>